<dbReference type="Gene3D" id="3.40.50.880">
    <property type="match status" value="1"/>
</dbReference>
<dbReference type="InterPro" id="IPR011701">
    <property type="entry name" value="MFS"/>
</dbReference>
<dbReference type="Pfam" id="PF07690">
    <property type="entry name" value="MFS_1"/>
    <property type="match status" value="1"/>
</dbReference>
<accession>A0A918WF13</accession>
<comment type="caution">
    <text evidence="11">The sequence shown here is derived from an EMBL/GenBank/DDBJ whole genome shotgun (WGS) entry which is preliminary data.</text>
</comment>
<name>A0A918WF13_STRCJ</name>
<keyword evidence="4 9" id="KW-0812">Transmembrane</keyword>
<dbReference type="AlphaFoldDB" id="A0A918WF13"/>
<evidence type="ECO:0000256" key="2">
    <source>
        <dbReference type="ARBA" id="ARBA00022448"/>
    </source>
</evidence>
<keyword evidence="7" id="KW-0046">Antibiotic resistance</keyword>
<protein>
    <recommendedName>
        <fullName evidence="10">Major facilitator superfamily (MFS) profile domain-containing protein</fullName>
    </recommendedName>
</protein>
<evidence type="ECO:0000259" key="10">
    <source>
        <dbReference type="PROSITE" id="PS50850"/>
    </source>
</evidence>
<evidence type="ECO:0000313" key="11">
    <source>
        <dbReference type="EMBL" id="GHC39605.1"/>
    </source>
</evidence>
<dbReference type="EMBL" id="BMVB01000003">
    <property type="protein sequence ID" value="GHC39605.1"/>
    <property type="molecule type" value="Genomic_DNA"/>
</dbReference>
<feature type="transmembrane region" description="Helical" evidence="9">
    <location>
        <begin position="277"/>
        <end position="295"/>
    </location>
</feature>
<evidence type="ECO:0000256" key="9">
    <source>
        <dbReference type="SAM" id="Phobius"/>
    </source>
</evidence>
<evidence type="ECO:0000256" key="1">
    <source>
        <dbReference type="ARBA" id="ARBA00004651"/>
    </source>
</evidence>
<dbReference type="PANTHER" id="PTHR42718:SF46">
    <property type="entry name" value="BLR6921 PROTEIN"/>
    <property type="match status" value="1"/>
</dbReference>
<dbReference type="GO" id="GO:0005886">
    <property type="term" value="C:plasma membrane"/>
    <property type="evidence" value="ECO:0007669"/>
    <property type="project" value="UniProtKB-SubCell"/>
</dbReference>
<dbReference type="InterPro" id="IPR029062">
    <property type="entry name" value="Class_I_gatase-like"/>
</dbReference>
<evidence type="ECO:0000256" key="8">
    <source>
        <dbReference type="SAM" id="MobiDB-lite"/>
    </source>
</evidence>
<keyword evidence="6 9" id="KW-0472">Membrane</keyword>
<feature type="transmembrane region" description="Helical" evidence="9">
    <location>
        <begin position="204"/>
        <end position="224"/>
    </location>
</feature>
<keyword evidence="5 9" id="KW-1133">Transmembrane helix</keyword>
<evidence type="ECO:0000256" key="7">
    <source>
        <dbReference type="ARBA" id="ARBA00023251"/>
    </source>
</evidence>
<evidence type="ECO:0000313" key="12">
    <source>
        <dbReference type="Proteomes" id="UP000646244"/>
    </source>
</evidence>
<evidence type="ECO:0000256" key="5">
    <source>
        <dbReference type="ARBA" id="ARBA00022989"/>
    </source>
</evidence>
<organism evidence="11 12">
    <name type="scientific">Streptomyces cinnamoneus</name>
    <name type="common">Streptoverticillium cinnamoneum</name>
    <dbReference type="NCBI Taxonomy" id="53446"/>
    <lineage>
        <taxon>Bacteria</taxon>
        <taxon>Bacillati</taxon>
        <taxon>Actinomycetota</taxon>
        <taxon>Actinomycetes</taxon>
        <taxon>Kitasatosporales</taxon>
        <taxon>Streptomycetaceae</taxon>
        <taxon>Streptomyces</taxon>
        <taxon>Streptomyces cinnamoneus group</taxon>
    </lineage>
</organism>
<evidence type="ECO:0000256" key="3">
    <source>
        <dbReference type="ARBA" id="ARBA00022475"/>
    </source>
</evidence>
<reference evidence="11" key="1">
    <citation type="journal article" date="2014" name="Int. J. Syst. Evol. Microbiol.">
        <title>Complete genome sequence of Corynebacterium casei LMG S-19264T (=DSM 44701T), isolated from a smear-ripened cheese.</title>
        <authorList>
            <consortium name="US DOE Joint Genome Institute (JGI-PGF)"/>
            <person name="Walter F."/>
            <person name="Albersmeier A."/>
            <person name="Kalinowski J."/>
            <person name="Ruckert C."/>
        </authorList>
    </citation>
    <scope>NUCLEOTIDE SEQUENCE</scope>
    <source>
        <strain evidence="11">JCM 4633</strain>
    </source>
</reference>
<comment type="subcellular location">
    <subcellularLocation>
        <location evidence="1">Cell membrane</location>
        <topology evidence="1">Multi-pass membrane protein</topology>
    </subcellularLocation>
</comment>
<feature type="region of interest" description="Disordered" evidence="8">
    <location>
        <begin position="473"/>
        <end position="492"/>
    </location>
</feature>
<evidence type="ECO:0000256" key="6">
    <source>
        <dbReference type="ARBA" id="ARBA00023136"/>
    </source>
</evidence>
<dbReference type="SUPFAM" id="SSF52317">
    <property type="entry name" value="Class I glutamine amidotransferase-like"/>
    <property type="match status" value="1"/>
</dbReference>
<feature type="transmembrane region" description="Helical" evidence="9">
    <location>
        <begin position="245"/>
        <end position="265"/>
    </location>
</feature>
<proteinExistence type="predicted"/>
<feature type="transmembrane region" description="Helical" evidence="9">
    <location>
        <begin position="106"/>
        <end position="129"/>
    </location>
</feature>
<feature type="transmembrane region" description="Helical" evidence="9">
    <location>
        <begin position="370"/>
        <end position="391"/>
    </location>
</feature>
<dbReference type="SUPFAM" id="SSF103473">
    <property type="entry name" value="MFS general substrate transporter"/>
    <property type="match status" value="1"/>
</dbReference>
<feature type="transmembrane region" description="Helical" evidence="9">
    <location>
        <begin position="307"/>
        <end position="327"/>
    </location>
</feature>
<feature type="transmembrane region" description="Helical" evidence="9">
    <location>
        <begin position="135"/>
        <end position="153"/>
    </location>
</feature>
<sequence>MYVPRLLVVQNDPRAGAGRLGDWLTEDGLELEVIAAYDGAEIPARLEHRALLVLGGGYLPDEDGRAPWLARTRALVAQALETGAPVLGICLGGQLLAHVAGGTVRALMAVITVPTALGPVLGPVLGGLVLHLADWRWLFFVNIPFCVVGGWLARRDLPDDRPAPDRPHARLDVVGLLLLCPGFAALVHGLSQAEGGAGFAGAKVLIPLISGLTLVGGFIAWALTRTTGALVNVRLFRHRAVASSSTLLFLGGISLFGSMMLLPLYLQQVRGENALGAGLLLIPQGVGALLARSLAGKYTDRIGPRGVAVAAFAFVAAATVPFAFVTADTSEVLLMAALFVRGIALGAAVIAPMGAAYVRLEHEEIPDASIITRVTQQIGGAVGVAVLAVVLQHSTGDAHTPSALADGFGTAFWWSVAFTAAAVPLCLLLPSLPEPTAPDDGAAEAEAAVHGPLPGALPSEPEAVRSSRSVFWPAGSGRGHSTRRPSNTCPLASGSRHGALAVSSKAGYVGVTLPITVRSRLACRRMRRGRPPPRPPETWPPA</sequence>
<keyword evidence="2" id="KW-0813">Transport</keyword>
<dbReference type="GO" id="GO:0046677">
    <property type="term" value="P:response to antibiotic"/>
    <property type="evidence" value="ECO:0007669"/>
    <property type="project" value="UniProtKB-KW"/>
</dbReference>
<dbReference type="Gene3D" id="1.20.1250.20">
    <property type="entry name" value="MFS general substrate transporter like domains"/>
    <property type="match status" value="1"/>
</dbReference>
<dbReference type="GO" id="GO:0022857">
    <property type="term" value="F:transmembrane transporter activity"/>
    <property type="evidence" value="ECO:0007669"/>
    <property type="project" value="InterPro"/>
</dbReference>
<feature type="transmembrane region" description="Helical" evidence="9">
    <location>
        <begin position="333"/>
        <end position="358"/>
    </location>
</feature>
<dbReference type="PROSITE" id="PS50850">
    <property type="entry name" value="MFS"/>
    <property type="match status" value="1"/>
</dbReference>
<feature type="transmembrane region" description="Helical" evidence="9">
    <location>
        <begin position="173"/>
        <end position="192"/>
    </location>
</feature>
<feature type="transmembrane region" description="Helical" evidence="9">
    <location>
        <begin position="411"/>
        <end position="429"/>
    </location>
</feature>
<dbReference type="Proteomes" id="UP000646244">
    <property type="component" value="Unassembled WGS sequence"/>
</dbReference>
<evidence type="ECO:0000256" key="4">
    <source>
        <dbReference type="ARBA" id="ARBA00022692"/>
    </source>
</evidence>
<gene>
    <name evidence="11" type="ORF">GCM10010507_11830</name>
</gene>
<reference evidence="11" key="2">
    <citation type="submission" date="2020-09" db="EMBL/GenBank/DDBJ databases">
        <authorList>
            <person name="Sun Q."/>
            <person name="Ohkuma M."/>
        </authorList>
    </citation>
    <scope>NUCLEOTIDE SEQUENCE</scope>
    <source>
        <strain evidence="11">JCM 4633</strain>
    </source>
</reference>
<dbReference type="InterPro" id="IPR020846">
    <property type="entry name" value="MFS_dom"/>
</dbReference>
<dbReference type="InterPro" id="IPR036259">
    <property type="entry name" value="MFS_trans_sf"/>
</dbReference>
<dbReference type="PANTHER" id="PTHR42718">
    <property type="entry name" value="MAJOR FACILITATOR SUPERFAMILY MULTIDRUG TRANSPORTER MFSC"/>
    <property type="match status" value="1"/>
</dbReference>
<feature type="domain" description="Major facilitator superfamily (MFS) profile" evidence="10">
    <location>
        <begin position="1"/>
        <end position="434"/>
    </location>
</feature>
<keyword evidence="3" id="KW-1003">Cell membrane</keyword>